<dbReference type="PROSITE" id="PS51457">
    <property type="entry name" value="BEN"/>
    <property type="match status" value="1"/>
</dbReference>
<evidence type="ECO:0000256" key="2">
    <source>
        <dbReference type="ARBA" id="ARBA00022771"/>
    </source>
</evidence>
<dbReference type="OrthoDB" id="2311693at2759"/>
<evidence type="ECO:0000313" key="5">
    <source>
        <dbReference type="EMBL" id="SPP88209.1"/>
    </source>
</evidence>
<evidence type="ECO:0000256" key="3">
    <source>
        <dbReference type="ARBA" id="ARBA00022833"/>
    </source>
</evidence>
<keyword evidence="1" id="KW-0479">Metal-binding</keyword>
<keyword evidence="6" id="KW-1185">Reference proteome</keyword>
<dbReference type="GO" id="GO:0003677">
    <property type="term" value="F:DNA binding"/>
    <property type="evidence" value="ECO:0007669"/>
    <property type="project" value="InterPro"/>
</dbReference>
<reference evidence="6" key="1">
    <citation type="submission" date="2018-01" db="EMBL/GenBank/DDBJ databases">
        <authorList>
            <person name="Alioto T."/>
            <person name="Alioto T."/>
        </authorList>
    </citation>
    <scope>NUCLEOTIDE SEQUENCE [LARGE SCALE GENOMIC DNA]</scope>
</reference>
<name>A0A3B0KNN3_DROGU</name>
<dbReference type="Gene3D" id="2.20.25.240">
    <property type="match status" value="1"/>
</dbReference>
<organism evidence="5 6">
    <name type="scientific">Drosophila guanche</name>
    <name type="common">Fruit fly</name>
    <dbReference type="NCBI Taxonomy" id="7266"/>
    <lineage>
        <taxon>Eukaryota</taxon>
        <taxon>Metazoa</taxon>
        <taxon>Ecdysozoa</taxon>
        <taxon>Arthropoda</taxon>
        <taxon>Hexapoda</taxon>
        <taxon>Insecta</taxon>
        <taxon>Pterygota</taxon>
        <taxon>Neoptera</taxon>
        <taxon>Endopterygota</taxon>
        <taxon>Diptera</taxon>
        <taxon>Brachycera</taxon>
        <taxon>Muscomorpha</taxon>
        <taxon>Ephydroidea</taxon>
        <taxon>Drosophilidae</taxon>
        <taxon>Drosophila</taxon>
        <taxon>Sophophora</taxon>
    </lineage>
</organism>
<keyword evidence="2" id="KW-0863">Zinc-finger</keyword>
<evidence type="ECO:0000259" key="4">
    <source>
        <dbReference type="PROSITE" id="PS51457"/>
    </source>
</evidence>
<dbReference type="GO" id="GO:0008270">
    <property type="term" value="F:zinc ion binding"/>
    <property type="evidence" value="ECO:0007669"/>
    <property type="project" value="UniProtKB-KW"/>
</dbReference>
<accession>A0A3B0KNN3</accession>
<dbReference type="InterPro" id="IPR018379">
    <property type="entry name" value="BEN_domain"/>
</dbReference>
<evidence type="ECO:0000256" key="1">
    <source>
        <dbReference type="ARBA" id="ARBA00022723"/>
    </source>
</evidence>
<gene>
    <name evidence="5" type="ORF">DGUA_6G016041</name>
</gene>
<protein>
    <recommendedName>
        <fullName evidence="4">BEN domain-containing protein</fullName>
    </recommendedName>
</protein>
<dbReference type="AlphaFoldDB" id="A0A3B0KNN3"/>
<dbReference type="Proteomes" id="UP000268350">
    <property type="component" value="Unassembled WGS sequence"/>
</dbReference>
<keyword evidence="3" id="KW-0862">Zinc</keyword>
<dbReference type="Pfam" id="PF04500">
    <property type="entry name" value="FLYWCH"/>
    <property type="match status" value="1"/>
</dbReference>
<evidence type="ECO:0000313" key="6">
    <source>
        <dbReference type="Proteomes" id="UP000268350"/>
    </source>
</evidence>
<dbReference type="EMBL" id="OUUW01000013">
    <property type="protein sequence ID" value="SPP88209.1"/>
    <property type="molecule type" value="Genomic_DNA"/>
</dbReference>
<dbReference type="InterPro" id="IPR007588">
    <property type="entry name" value="Znf_FLYWCH"/>
</dbReference>
<proteinExistence type="predicted"/>
<feature type="domain" description="BEN" evidence="4">
    <location>
        <begin position="47"/>
        <end position="135"/>
    </location>
</feature>
<sequence length="240" mass="26699">MYVVVSVPKTVPEKVTKDAQQPLPQAVKPDLVEKPVTSDDSIPLFNGSPVFVSKSALAKAYIPMPAIYTSRVADLVFGKETLMRIAQGKESSDRDMLHGIITHVRQVFAIRGDKLTPSDILDFMDHKLATLKALAGSVLQSLKALFEDKSSSTSIQYTTTQRGRVMLVYEGYRYVVNRQSLKNVFWRCSRYVKHSCRATLVTSKVQDVTLRIAGSPHTHGPEVNSMDLSADLLDDFPELQ</sequence>